<comment type="caution">
    <text evidence="1">The sequence shown here is derived from an EMBL/GenBank/DDBJ whole genome shotgun (WGS) entry which is preliminary data.</text>
</comment>
<organism evidence="1 2">
    <name type="scientific">Rubroshorea leprosula</name>
    <dbReference type="NCBI Taxonomy" id="152421"/>
    <lineage>
        <taxon>Eukaryota</taxon>
        <taxon>Viridiplantae</taxon>
        <taxon>Streptophyta</taxon>
        <taxon>Embryophyta</taxon>
        <taxon>Tracheophyta</taxon>
        <taxon>Spermatophyta</taxon>
        <taxon>Magnoliopsida</taxon>
        <taxon>eudicotyledons</taxon>
        <taxon>Gunneridae</taxon>
        <taxon>Pentapetalae</taxon>
        <taxon>rosids</taxon>
        <taxon>malvids</taxon>
        <taxon>Malvales</taxon>
        <taxon>Dipterocarpaceae</taxon>
        <taxon>Rubroshorea</taxon>
    </lineage>
</organism>
<dbReference type="Proteomes" id="UP001054252">
    <property type="component" value="Unassembled WGS sequence"/>
</dbReference>
<sequence>MTGFWAQFYEDNFCSYIIDQRLADHFGGKLHLGYMQICDKLAELQVR</sequence>
<dbReference type="AlphaFoldDB" id="A0AAV5M520"/>
<protein>
    <submittedName>
        <fullName evidence="1">Uncharacterized protein</fullName>
    </submittedName>
</protein>
<keyword evidence="2" id="KW-1185">Reference proteome</keyword>
<evidence type="ECO:0000313" key="1">
    <source>
        <dbReference type="EMBL" id="GKV44821.1"/>
    </source>
</evidence>
<dbReference type="EMBL" id="BPVZ01000186">
    <property type="protein sequence ID" value="GKV44821.1"/>
    <property type="molecule type" value="Genomic_DNA"/>
</dbReference>
<evidence type="ECO:0000313" key="2">
    <source>
        <dbReference type="Proteomes" id="UP001054252"/>
    </source>
</evidence>
<name>A0AAV5M520_9ROSI</name>
<gene>
    <name evidence="1" type="ORF">SLEP1_g51970</name>
</gene>
<reference evidence="1 2" key="1">
    <citation type="journal article" date="2021" name="Commun. Biol.">
        <title>The genome of Shorea leprosula (Dipterocarpaceae) highlights the ecological relevance of drought in aseasonal tropical rainforests.</title>
        <authorList>
            <person name="Ng K.K.S."/>
            <person name="Kobayashi M.J."/>
            <person name="Fawcett J.A."/>
            <person name="Hatakeyama M."/>
            <person name="Paape T."/>
            <person name="Ng C.H."/>
            <person name="Ang C.C."/>
            <person name="Tnah L.H."/>
            <person name="Lee C.T."/>
            <person name="Nishiyama T."/>
            <person name="Sese J."/>
            <person name="O'Brien M.J."/>
            <person name="Copetti D."/>
            <person name="Mohd Noor M.I."/>
            <person name="Ong R.C."/>
            <person name="Putra M."/>
            <person name="Sireger I.Z."/>
            <person name="Indrioko S."/>
            <person name="Kosugi Y."/>
            <person name="Izuno A."/>
            <person name="Isagi Y."/>
            <person name="Lee S.L."/>
            <person name="Shimizu K.K."/>
        </authorList>
    </citation>
    <scope>NUCLEOTIDE SEQUENCE [LARGE SCALE GENOMIC DNA]</scope>
    <source>
        <strain evidence="1">214</strain>
    </source>
</reference>
<accession>A0AAV5M520</accession>
<proteinExistence type="predicted"/>